<dbReference type="EMBL" id="JANAVB010035027">
    <property type="protein sequence ID" value="KAJ6805917.1"/>
    <property type="molecule type" value="Genomic_DNA"/>
</dbReference>
<accession>A0AAX6ENY6</accession>
<comment type="caution">
    <text evidence="1">The sequence shown here is derived from an EMBL/GenBank/DDBJ whole genome shotgun (WGS) entry which is preliminary data.</text>
</comment>
<keyword evidence="1" id="KW-0346">Stress response</keyword>
<gene>
    <name evidence="1" type="ORF">M6B38_178415</name>
</gene>
<dbReference type="AlphaFoldDB" id="A0AAX6ENY6"/>
<proteinExistence type="predicted"/>
<reference evidence="1" key="1">
    <citation type="journal article" date="2023" name="GigaByte">
        <title>Genome assembly of the bearded iris, Iris pallida Lam.</title>
        <authorList>
            <person name="Bruccoleri R.E."/>
            <person name="Oakeley E.J."/>
            <person name="Faust A.M.E."/>
            <person name="Altorfer M."/>
            <person name="Dessus-Babus S."/>
            <person name="Burckhardt D."/>
            <person name="Oertli M."/>
            <person name="Naumann U."/>
            <person name="Petersen F."/>
            <person name="Wong J."/>
        </authorList>
    </citation>
    <scope>NUCLEOTIDE SEQUENCE</scope>
    <source>
        <strain evidence="1">GSM-AAB239-AS_SAM_17_03QT</strain>
    </source>
</reference>
<name>A0AAX6ENY6_IRIPA</name>
<keyword evidence="2" id="KW-1185">Reference proteome</keyword>
<evidence type="ECO:0000313" key="2">
    <source>
        <dbReference type="Proteomes" id="UP001140949"/>
    </source>
</evidence>
<reference evidence="1" key="2">
    <citation type="submission" date="2023-04" db="EMBL/GenBank/DDBJ databases">
        <authorList>
            <person name="Bruccoleri R.E."/>
            <person name="Oakeley E.J."/>
            <person name="Faust A.-M."/>
            <person name="Dessus-Babus S."/>
            <person name="Altorfer M."/>
            <person name="Burckhardt D."/>
            <person name="Oertli M."/>
            <person name="Naumann U."/>
            <person name="Petersen F."/>
            <person name="Wong J."/>
        </authorList>
    </citation>
    <scope>NUCLEOTIDE SEQUENCE</scope>
    <source>
        <strain evidence="1">GSM-AAB239-AS_SAM_17_03QT</strain>
        <tissue evidence="1">Leaf</tissue>
    </source>
</reference>
<evidence type="ECO:0000313" key="1">
    <source>
        <dbReference type="EMBL" id="KAJ6805917.1"/>
    </source>
</evidence>
<dbReference type="Proteomes" id="UP001140949">
    <property type="component" value="Unassembled WGS sequence"/>
</dbReference>
<sequence>MLIEQDDNAKLFAPIEITYCMQVLPVVVACRCCQLLLVLFKSPSLCWIKNLPNYVQFCKQISFMVELNLI</sequence>
<organism evidence="1 2">
    <name type="scientific">Iris pallida</name>
    <name type="common">Sweet iris</name>
    <dbReference type="NCBI Taxonomy" id="29817"/>
    <lineage>
        <taxon>Eukaryota</taxon>
        <taxon>Viridiplantae</taxon>
        <taxon>Streptophyta</taxon>
        <taxon>Embryophyta</taxon>
        <taxon>Tracheophyta</taxon>
        <taxon>Spermatophyta</taxon>
        <taxon>Magnoliopsida</taxon>
        <taxon>Liliopsida</taxon>
        <taxon>Asparagales</taxon>
        <taxon>Iridaceae</taxon>
        <taxon>Iridoideae</taxon>
        <taxon>Irideae</taxon>
        <taxon>Iris</taxon>
    </lineage>
</organism>
<protein>
    <submittedName>
        <fullName evidence="1">Heat shock 70 kDa protein 15-like isoform X1</fullName>
    </submittedName>
</protein>